<dbReference type="InterPro" id="IPR000408">
    <property type="entry name" value="Reg_chr_condens"/>
</dbReference>
<dbReference type="PANTHER" id="PTHR22870">
    <property type="entry name" value="REGULATOR OF CHROMOSOME CONDENSATION"/>
    <property type="match status" value="1"/>
</dbReference>
<reference evidence="3" key="1">
    <citation type="submission" date="2016-10" db="EMBL/GenBank/DDBJ databases">
        <authorList>
            <person name="Benchimol M."/>
            <person name="Almeida L.G."/>
            <person name="Vasconcelos A.T."/>
            <person name="Perreira-Neves A."/>
            <person name="Rosa I.A."/>
            <person name="Tasca T."/>
            <person name="Bogo M.R."/>
            <person name="de Souza W."/>
        </authorList>
    </citation>
    <scope>NUCLEOTIDE SEQUENCE [LARGE SCALE GENOMIC DNA]</scope>
    <source>
        <strain evidence="3">K</strain>
    </source>
</reference>
<dbReference type="VEuPathDB" id="TrichDB:TRFO_33754"/>
<dbReference type="Proteomes" id="UP000179807">
    <property type="component" value="Unassembled WGS sequence"/>
</dbReference>
<organism evidence="3 4">
    <name type="scientific">Tritrichomonas foetus</name>
    <dbReference type="NCBI Taxonomy" id="1144522"/>
    <lineage>
        <taxon>Eukaryota</taxon>
        <taxon>Metamonada</taxon>
        <taxon>Parabasalia</taxon>
        <taxon>Tritrichomonadida</taxon>
        <taxon>Tritrichomonadidae</taxon>
        <taxon>Tritrichomonas</taxon>
    </lineage>
</organism>
<sequence>MKFASAGVQLFPSDFDFDQLINFSCGSNCCVYIKKDGNVYGIGNNFDGKIGLPKRGLFKNPLQIDGLSDIKSVKCGYNGYTLFLKNDGTVYIASFETKTPFVKVPINEKCVSIHGSVTPYAIGESNTIYEISLDGQNTKQHQIQPNQKIIEIVSIENNTSILLAENGILYGRGEVLFDVNCKNREEFQVIPQFANEKILFQKISGFKNHLLALTFRNEIYVWGDNKSGQLGIGNNINVKELFIKLPNFSQPATIQSFSTGDSFSVFLDSNHCVWTTGYNYYGQLMLIHKKNVLSPTKTALRDIKEVYCGQYSTLYQKSEFPLAGGNFYQISTQGKNQKILKKRKTNFRQIYQNQKLYDIMISSNGIHNLTNSLEFNEPIIQNIQSDMNENNSLGNFGIVDKLYDNFQIIIDEEIINMPRILADFISPTISHLYRVDPTISTFKIDLFLPNFLEQFKSLLNYENKSKQIFYIDNYHEYYRKILHYLQKLAKGEKVKMNELDLIVFEIIAEKLGNEVLLRIIQSTDNKSTSIHQSTFCDSFITQKIDNIFDKIRFEKSFYTKIHQSTKNFICSNFYILLKTHLSDLKRLGSKELSEILFENKLVLEDEDSFMGFMYDLIEEEGSTFDSSILEYIEYRNVSQEMFSVFLNHFSFNFMTNCLWKKIGDLLILAKNNSSLLLNPISKKKGKLKF</sequence>
<gene>
    <name evidence="3" type="ORF">TRFO_33754</name>
</gene>
<dbReference type="OrthoDB" id="5370059at2759"/>
<dbReference type="PANTHER" id="PTHR22870:SF408">
    <property type="entry name" value="OS09G0560450 PROTEIN"/>
    <property type="match status" value="1"/>
</dbReference>
<evidence type="ECO:0000256" key="2">
    <source>
        <dbReference type="PROSITE-ProRule" id="PRU00235"/>
    </source>
</evidence>
<name>A0A1J4JQF3_9EUKA</name>
<dbReference type="EMBL" id="MLAK01000989">
    <property type="protein sequence ID" value="OHS99757.1"/>
    <property type="molecule type" value="Genomic_DNA"/>
</dbReference>
<protein>
    <submittedName>
        <fullName evidence="3">Uncharacterized protein</fullName>
    </submittedName>
</protein>
<comment type="caution">
    <text evidence="3">The sequence shown here is derived from an EMBL/GenBank/DDBJ whole genome shotgun (WGS) entry which is preliminary data.</text>
</comment>
<evidence type="ECO:0000313" key="4">
    <source>
        <dbReference type="Proteomes" id="UP000179807"/>
    </source>
</evidence>
<proteinExistence type="predicted"/>
<keyword evidence="4" id="KW-1185">Reference proteome</keyword>
<dbReference type="SUPFAM" id="SSF50985">
    <property type="entry name" value="RCC1/BLIP-II"/>
    <property type="match status" value="1"/>
</dbReference>
<dbReference type="InterPro" id="IPR009091">
    <property type="entry name" value="RCC1/BLIP-II"/>
</dbReference>
<evidence type="ECO:0000313" key="3">
    <source>
        <dbReference type="EMBL" id="OHS99757.1"/>
    </source>
</evidence>
<feature type="repeat" description="RCC1" evidence="2">
    <location>
        <begin position="217"/>
        <end position="270"/>
    </location>
</feature>
<dbReference type="RefSeq" id="XP_068352894.1">
    <property type="nucleotide sequence ID" value="XM_068509258.1"/>
</dbReference>
<dbReference type="AlphaFoldDB" id="A0A1J4JQF3"/>
<feature type="repeat" description="RCC1" evidence="2">
    <location>
        <begin position="37"/>
        <end position="86"/>
    </location>
</feature>
<dbReference type="Gene3D" id="2.130.10.30">
    <property type="entry name" value="Regulator of chromosome condensation 1/beta-lactamase-inhibitor protein II"/>
    <property type="match status" value="2"/>
</dbReference>
<dbReference type="Pfam" id="PF00415">
    <property type="entry name" value="RCC1"/>
    <property type="match status" value="2"/>
</dbReference>
<dbReference type="GeneID" id="94843962"/>
<dbReference type="PROSITE" id="PS50012">
    <property type="entry name" value="RCC1_3"/>
    <property type="match status" value="2"/>
</dbReference>
<evidence type="ECO:0000256" key="1">
    <source>
        <dbReference type="ARBA" id="ARBA00022737"/>
    </source>
</evidence>
<dbReference type="InterPro" id="IPR051210">
    <property type="entry name" value="Ub_ligase/GEF_domain"/>
</dbReference>
<accession>A0A1J4JQF3</accession>
<keyword evidence="1" id="KW-0677">Repeat</keyword>